<evidence type="ECO:0000313" key="3">
    <source>
        <dbReference type="Proteomes" id="UP000462152"/>
    </source>
</evidence>
<reference evidence="2 3" key="1">
    <citation type="submission" date="2019-12" db="EMBL/GenBank/DDBJ databases">
        <authorList>
            <person name="Li J."/>
            <person name="Shi Y."/>
            <person name="Xu G."/>
            <person name="Xiao D."/>
            <person name="Ran X."/>
        </authorList>
    </citation>
    <scope>NUCLEOTIDE SEQUENCE [LARGE SCALE GENOMIC DNA]</scope>
    <source>
        <strain evidence="2 3">JCM 15915</strain>
    </source>
</reference>
<dbReference type="InterPro" id="IPR036866">
    <property type="entry name" value="RibonucZ/Hydroxyglut_hydro"/>
</dbReference>
<dbReference type="EMBL" id="WOGT01000001">
    <property type="protein sequence ID" value="MUN54099.1"/>
    <property type="molecule type" value="Genomic_DNA"/>
</dbReference>
<keyword evidence="2" id="KW-0378">Hydrolase</keyword>
<dbReference type="RefSeq" id="WP_129314181.1">
    <property type="nucleotide sequence ID" value="NZ_CP197643.1"/>
</dbReference>
<gene>
    <name evidence="2" type="ORF">GMA10_02475</name>
</gene>
<name>A0A7K1LFY1_9MICC</name>
<proteinExistence type="predicted"/>
<feature type="domain" description="Metallo-beta-lactamase" evidence="1">
    <location>
        <begin position="35"/>
        <end position="228"/>
    </location>
</feature>
<dbReference type="Proteomes" id="UP000462152">
    <property type="component" value="Unassembled WGS sequence"/>
</dbReference>
<dbReference type="SUPFAM" id="SSF56281">
    <property type="entry name" value="Metallo-hydrolase/oxidoreductase"/>
    <property type="match status" value="1"/>
</dbReference>
<keyword evidence="3" id="KW-1185">Reference proteome</keyword>
<organism evidence="2 3">
    <name type="scientific">Rothia koreensis</name>
    <dbReference type="NCBI Taxonomy" id="592378"/>
    <lineage>
        <taxon>Bacteria</taxon>
        <taxon>Bacillati</taxon>
        <taxon>Actinomycetota</taxon>
        <taxon>Actinomycetes</taxon>
        <taxon>Micrococcales</taxon>
        <taxon>Micrococcaceae</taxon>
        <taxon>Rothia</taxon>
    </lineage>
</organism>
<dbReference type="Gene3D" id="3.60.15.10">
    <property type="entry name" value="Ribonuclease Z/Hydroxyacylglutathione hydrolase-like"/>
    <property type="match status" value="1"/>
</dbReference>
<dbReference type="PANTHER" id="PTHR46018:SF4">
    <property type="entry name" value="METALLO-HYDROLASE YHFI-RELATED"/>
    <property type="match status" value="1"/>
</dbReference>
<dbReference type="PANTHER" id="PTHR46018">
    <property type="entry name" value="ZINC PHOSPHODIESTERASE ELAC PROTEIN 1"/>
    <property type="match status" value="1"/>
</dbReference>
<evidence type="ECO:0000259" key="1">
    <source>
        <dbReference type="Pfam" id="PF12706"/>
    </source>
</evidence>
<comment type="caution">
    <text evidence="2">The sequence shown here is derived from an EMBL/GenBank/DDBJ whole genome shotgun (WGS) entry which is preliminary data.</text>
</comment>
<protein>
    <submittedName>
        <fullName evidence="2">MBL fold metallo-hydrolase</fullName>
    </submittedName>
</protein>
<dbReference type="CDD" id="cd07716">
    <property type="entry name" value="RNaseZ_short-form-like_MBL-fold"/>
    <property type="match status" value="1"/>
</dbReference>
<sequence>MELKVIGCTGSFAGPQSPASCYLVSSTDSAGRTWRVLLDMGSGSLGEIQKHIELTAIDAVFVSHLHPDHCVDLAGLYIAARWDPRGWSTGPIDVWCPKGTDSYLARTHSMPPEATLGDQFTFHEWADEEIVEVGPLSVQPFRVVHPIEDPFALRVTEHGERGDVVLTYSGDSDACEGLTRAAEGSDLFLCEAAYMEGRDDGLRGIHLTGARAGQTAQEAGTRRLLLTHLPIWNDKATVLAEARDHFDGPADVVAPLAEYTLGRS</sequence>
<dbReference type="GO" id="GO:0042781">
    <property type="term" value="F:3'-tRNA processing endoribonuclease activity"/>
    <property type="evidence" value="ECO:0007669"/>
    <property type="project" value="TreeGrafter"/>
</dbReference>
<dbReference type="InterPro" id="IPR001279">
    <property type="entry name" value="Metallo-B-lactamas"/>
</dbReference>
<accession>A0A7K1LFY1</accession>
<evidence type="ECO:0000313" key="2">
    <source>
        <dbReference type="EMBL" id="MUN54099.1"/>
    </source>
</evidence>
<dbReference type="AlphaFoldDB" id="A0A7K1LFY1"/>
<dbReference type="Pfam" id="PF12706">
    <property type="entry name" value="Lactamase_B_2"/>
    <property type="match status" value="1"/>
</dbReference>
<dbReference type="OrthoDB" id="9800940at2"/>